<feature type="non-terminal residue" evidence="1">
    <location>
        <position position="1"/>
    </location>
</feature>
<accession>A0ACC1H887</accession>
<gene>
    <name evidence="1" type="ORF">EV182_007211</name>
</gene>
<sequence length="296" mass="33317">AVSWEVHRDDSNTAWVYIHDRKHNTAQFCLVPLEGRNRPPVSINHIHVESAGDPTTTLPATDPIASKAKFATHKLEQSEIQSPILSEPDRSDACEHTYQENAQKHHHQDMPPEDHSPINVHHIHVKSTSNPTTTPPATDLSATKAMVAAHTPEPSETRLSNLPEHIHSDVHKPIDPSTQGNCNFETDTSYNTHKHALHHQKEALNKRTQTDNKQENTSKKLDVHLEPNYVICDVTTLHSPQQESITEHLDWTLHNIACSAQYTTRCTTHPNPEAAEAASYIRQCQPENPLKDVMPY</sequence>
<keyword evidence="2" id="KW-1185">Reference proteome</keyword>
<dbReference type="Proteomes" id="UP001145114">
    <property type="component" value="Unassembled WGS sequence"/>
</dbReference>
<feature type="non-terminal residue" evidence="1">
    <location>
        <position position="296"/>
    </location>
</feature>
<comment type="caution">
    <text evidence="1">The sequence shown here is derived from an EMBL/GenBank/DDBJ whole genome shotgun (WGS) entry which is preliminary data.</text>
</comment>
<evidence type="ECO:0000313" key="2">
    <source>
        <dbReference type="Proteomes" id="UP001145114"/>
    </source>
</evidence>
<reference evidence="1" key="1">
    <citation type="submission" date="2022-06" db="EMBL/GenBank/DDBJ databases">
        <title>Phylogenomic reconstructions and comparative analyses of Kickxellomycotina fungi.</title>
        <authorList>
            <person name="Reynolds N.K."/>
            <person name="Stajich J.E."/>
            <person name="Barry K."/>
            <person name="Grigoriev I.V."/>
            <person name="Crous P."/>
            <person name="Smith M.E."/>
        </authorList>
    </citation>
    <scope>NUCLEOTIDE SEQUENCE</scope>
    <source>
        <strain evidence="1">RSA 2271</strain>
    </source>
</reference>
<evidence type="ECO:0000313" key="1">
    <source>
        <dbReference type="EMBL" id="KAJ1672426.1"/>
    </source>
</evidence>
<protein>
    <submittedName>
        <fullName evidence="1">Uncharacterized protein</fullName>
    </submittedName>
</protein>
<proteinExistence type="predicted"/>
<organism evidence="1 2">
    <name type="scientific">Spiromyces aspiralis</name>
    <dbReference type="NCBI Taxonomy" id="68401"/>
    <lineage>
        <taxon>Eukaryota</taxon>
        <taxon>Fungi</taxon>
        <taxon>Fungi incertae sedis</taxon>
        <taxon>Zoopagomycota</taxon>
        <taxon>Kickxellomycotina</taxon>
        <taxon>Kickxellomycetes</taxon>
        <taxon>Kickxellales</taxon>
        <taxon>Kickxellaceae</taxon>
        <taxon>Spiromyces</taxon>
    </lineage>
</organism>
<name>A0ACC1H887_9FUNG</name>
<dbReference type="EMBL" id="JAMZIH010008404">
    <property type="protein sequence ID" value="KAJ1672426.1"/>
    <property type="molecule type" value="Genomic_DNA"/>
</dbReference>